<keyword evidence="4" id="KW-1185">Reference proteome</keyword>
<organism evidence="2 4">
    <name type="scientific">Lihuaxuella thermophila</name>
    <dbReference type="NCBI Taxonomy" id="1173111"/>
    <lineage>
        <taxon>Bacteria</taxon>
        <taxon>Bacillati</taxon>
        <taxon>Bacillota</taxon>
        <taxon>Bacilli</taxon>
        <taxon>Bacillales</taxon>
        <taxon>Thermoactinomycetaceae</taxon>
        <taxon>Lihuaxuella</taxon>
    </lineage>
</organism>
<evidence type="ECO:0000313" key="1">
    <source>
        <dbReference type="EMBL" id="SEN53521.1"/>
    </source>
</evidence>
<dbReference type="Proteomes" id="UP000199695">
    <property type="component" value="Unassembled WGS sequence"/>
</dbReference>
<reference evidence="2 4" key="1">
    <citation type="submission" date="2016-10" db="EMBL/GenBank/DDBJ databases">
        <authorList>
            <person name="de Groot N.N."/>
        </authorList>
    </citation>
    <scope>NUCLEOTIDE SEQUENCE [LARGE SCALE GENOMIC DNA]</scope>
    <source>
        <strain evidence="2 4">DSM 46701</strain>
    </source>
</reference>
<dbReference type="EMBL" id="FOCQ01000013">
    <property type="protein sequence ID" value="SEN53521.1"/>
    <property type="molecule type" value="Genomic_DNA"/>
</dbReference>
<protein>
    <submittedName>
        <fullName evidence="2">Uncharacterized protein</fullName>
    </submittedName>
</protein>
<proteinExistence type="predicted"/>
<evidence type="ECO:0000313" key="2">
    <source>
        <dbReference type="EMBL" id="SEN78080.1"/>
    </source>
</evidence>
<dbReference type="AlphaFoldDB" id="A0A1H8JBC1"/>
<gene>
    <name evidence="1" type="ORF">SAMN05444955_113130</name>
    <name evidence="2" type="ORF">SAMN05444955_12329</name>
    <name evidence="3" type="ORF">SAMN05444955_12613</name>
</gene>
<dbReference type="EMBL" id="FOCQ01000026">
    <property type="protein sequence ID" value="SEN80506.1"/>
    <property type="molecule type" value="Genomic_DNA"/>
</dbReference>
<dbReference type="EMBL" id="FOCQ01000023">
    <property type="protein sequence ID" value="SEN78080.1"/>
    <property type="molecule type" value="Genomic_DNA"/>
</dbReference>
<sequence length="135" mass="15892">MSVHSTKRLNDYELTVGVYLGKKDRLIRSWHQTLPKGSFSMLTKLCIQAYLQKQYFPLQTVCDVQSLKKEMEKNRYFRPQQRNITFTPEDGPVYEWVKSLESGYRSEEIKEILKETITQTLNLHPFRSGSGITNR</sequence>
<evidence type="ECO:0000313" key="4">
    <source>
        <dbReference type="Proteomes" id="UP000199695"/>
    </source>
</evidence>
<name>A0A1H8JBC1_9BACL</name>
<evidence type="ECO:0000313" key="3">
    <source>
        <dbReference type="EMBL" id="SEN80506.1"/>
    </source>
</evidence>
<dbReference type="STRING" id="1173111.SAMN05444955_113130"/>
<accession>A0A1H8JBC1</accession>